<dbReference type="GO" id="GO:0003735">
    <property type="term" value="F:structural constituent of ribosome"/>
    <property type="evidence" value="ECO:0007669"/>
    <property type="project" value="InterPro"/>
</dbReference>
<evidence type="ECO:0000256" key="3">
    <source>
        <dbReference type="ARBA" id="ARBA00022946"/>
    </source>
</evidence>
<keyword evidence="4" id="KW-0689">Ribosomal protein</keyword>
<dbReference type="PANTHER" id="PTHR21338:SF0">
    <property type="entry name" value="LARGE RIBOSOMAL SUBUNIT PROTEIN ML41"/>
    <property type="match status" value="1"/>
</dbReference>
<dbReference type="SMR" id="A0A7M7R278"/>
<dbReference type="Pfam" id="PF09809">
    <property type="entry name" value="MRP-L27"/>
    <property type="match status" value="1"/>
</dbReference>
<accession>A0A7M7R278</accession>
<evidence type="ECO:0000313" key="9">
    <source>
        <dbReference type="Proteomes" id="UP000002358"/>
    </source>
</evidence>
<dbReference type="RefSeq" id="XP_032456207.1">
    <property type="nucleotide sequence ID" value="XM_032600316.1"/>
</dbReference>
<comment type="subcellular location">
    <subcellularLocation>
        <location evidence="1">Mitochondrion</location>
    </subcellularLocation>
</comment>
<dbReference type="GeneID" id="100121980"/>
<dbReference type="GO" id="GO:0006412">
    <property type="term" value="P:translation"/>
    <property type="evidence" value="ECO:0007669"/>
    <property type="project" value="TreeGrafter"/>
</dbReference>
<protein>
    <recommendedName>
        <fullName evidence="10">39S ribosomal protein L41, mitochondrial</fullName>
    </recommendedName>
</protein>
<keyword evidence="9" id="KW-1185">Reference proteome</keyword>
<evidence type="ECO:0000313" key="8">
    <source>
        <dbReference type="EnsemblMetazoa" id="XP_032456207"/>
    </source>
</evidence>
<feature type="region of interest" description="Disordered" evidence="7">
    <location>
        <begin position="122"/>
        <end position="175"/>
    </location>
</feature>
<dbReference type="EnsemblMetazoa" id="XM_032600316">
    <property type="protein sequence ID" value="XP_032456207"/>
    <property type="gene ID" value="LOC100121980"/>
</dbReference>
<dbReference type="PANTHER" id="PTHR21338">
    <property type="entry name" value="MITOCHONDRIAL RIBOSOMAL PROTEIN L41"/>
    <property type="match status" value="1"/>
</dbReference>
<comment type="similarity">
    <text evidence="2">Belongs to the mitochondrion-specific ribosomal protein mL41 family.</text>
</comment>
<evidence type="ECO:0000256" key="7">
    <source>
        <dbReference type="SAM" id="MobiDB-lite"/>
    </source>
</evidence>
<evidence type="ECO:0008006" key="10">
    <source>
        <dbReference type="Google" id="ProtNLM"/>
    </source>
</evidence>
<dbReference type="AlphaFoldDB" id="A0A7M7R278"/>
<proteinExistence type="inferred from homology"/>
<dbReference type="GO" id="GO:0005762">
    <property type="term" value="C:mitochondrial large ribosomal subunit"/>
    <property type="evidence" value="ECO:0007669"/>
    <property type="project" value="InterPro"/>
</dbReference>
<evidence type="ECO:0000256" key="4">
    <source>
        <dbReference type="ARBA" id="ARBA00022980"/>
    </source>
</evidence>
<keyword evidence="3" id="KW-0809">Transit peptide</keyword>
<evidence type="ECO:0000256" key="5">
    <source>
        <dbReference type="ARBA" id="ARBA00023128"/>
    </source>
</evidence>
<keyword evidence="6" id="KW-0687">Ribonucleoprotein</keyword>
<dbReference type="OMA" id="CQQRTIS"/>
<evidence type="ECO:0000256" key="2">
    <source>
        <dbReference type="ARBA" id="ARBA00010152"/>
    </source>
</evidence>
<evidence type="ECO:0000256" key="1">
    <source>
        <dbReference type="ARBA" id="ARBA00004173"/>
    </source>
</evidence>
<name>A0A7M7R278_NASVI</name>
<organism evidence="8 9">
    <name type="scientific">Nasonia vitripennis</name>
    <name type="common">Parasitic wasp</name>
    <dbReference type="NCBI Taxonomy" id="7425"/>
    <lineage>
        <taxon>Eukaryota</taxon>
        <taxon>Metazoa</taxon>
        <taxon>Ecdysozoa</taxon>
        <taxon>Arthropoda</taxon>
        <taxon>Hexapoda</taxon>
        <taxon>Insecta</taxon>
        <taxon>Pterygota</taxon>
        <taxon>Neoptera</taxon>
        <taxon>Endopterygota</taxon>
        <taxon>Hymenoptera</taxon>
        <taxon>Apocrita</taxon>
        <taxon>Proctotrupomorpha</taxon>
        <taxon>Chalcidoidea</taxon>
        <taxon>Pteromalidae</taxon>
        <taxon>Pteromalinae</taxon>
        <taxon>Nasonia</taxon>
    </lineage>
</organism>
<dbReference type="Proteomes" id="UP000002358">
    <property type="component" value="Chromosome 5"/>
</dbReference>
<feature type="compositionally biased region" description="Basic and acidic residues" evidence="7">
    <location>
        <begin position="142"/>
        <end position="151"/>
    </location>
</feature>
<dbReference type="InterPro" id="IPR019189">
    <property type="entry name" value="Ribosomal_mL41"/>
</dbReference>
<keyword evidence="5" id="KW-0496">Mitochondrion</keyword>
<sequence length="175" mass="19897">MSVANLIITRGISTSCARYGKRNFRKFTLINKRGTRIFKKMQAEDPDPRYPIDKRGVRDVGYMDGKKFVEIPEMIPELIVPNLEGFKLKPYVTYKVTEVKNEVFTAEDLFYSVYANKIREDYNKGKLGPNGEPLEPSPEELLTPKEARELASKPGNDIFTAPPKPAGTIMPQDPR</sequence>
<reference evidence="8" key="1">
    <citation type="submission" date="2021-01" db="UniProtKB">
        <authorList>
            <consortium name="EnsemblMetazoa"/>
        </authorList>
    </citation>
    <scope>IDENTIFICATION</scope>
</reference>
<evidence type="ECO:0000256" key="6">
    <source>
        <dbReference type="ARBA" id="ARBA00023274"/>
    </source>
</evidence>